<keyword evidence="3" id="KW-1185">Reference proteome</keyword>
<dbReference type="EMBL" id="AAPJ01000006">
    <property type="protein sequence ID" value="EAS48942.1"/>
    <property type="molecule type" value="Genomic_DNA"/>
</dbReference>
<reference evidence="2 3" key="1">
    <citation type="journal article" date="2008" name="Appl. Environ. Microbiol.">
        <title>Genomic insights into Mn(II) oxidation by the marine alphaproteobacterium Aurantimonas sp. strain SI85-9A1.</title>
        <authorList>
            <person name="Dick G.J."/>
            <person name="Podell S."/>
            <person name="Johnson H.A."/>
            <person name="Rivera-Espinoza Y."/>
            <person name="Bernier-Latmani R."/>
            <person name="McCarthy J.K."/>
            <person name="Torpey J.W."/>
            <person name="Clement B.G."/>
            <person name="Gaasterland T."/>
            <person name="Tebo B.M."/>
        </authorList>
    </citation>
    <scope>NUCLEOTIDE SEQUENCE [LARGE SCALE GENOMIC DNA]</scope>
    <source>
        <strain evidence="2 3">SI85-9A1</strain>
    </source>
</reference>
<evidence type="ECO:0000313" key="2">
    <source>
        <dbReference type="EMBL" id="EAS48942.1"/>
    </source>
</evidence>
<gene>
    <name evidence="2" type="ORF">SI859A1_03149</name>
</gene>
<protein>
    <recommendedName>
        <fullName evidence="4">PAS domain-containing protein</fullName>
    </recommendedName>
</protein>
<proteinExistence type="predicted"/>
<dbReference type="Proteomes" id="UP000000321">
    <property type="component" value="Unassembled WGS sequence"/>
</dbReference>
<sequence length="398" mass="43726">MPGRLCDDVATALRTATACPAGRFASERRVYRQRRVAAQDATPGFLTAPDPPRSRPGQPGRRHPYPYGIFLTPAISSLSYLRDPGHEGIIRWAWKWTAMTLIRFPHGVDTLREQLPCAAFSRENWVGVTQAIDAMFAGARTTLLRVATQCTERLELALPFGGQQAVFRFGETGPPPGTPNLVAGAVFDSRQIDPFGMPPSPTAWATGLVLHRGAPWTWLLLVESPDTPTGRNATAIHTLLRRNADDLRRTFLVSHCLGTPDEPDRETIEASWDPLPFGIALLSDRRTILAANTAAEDMISTRRFFVPPGDTATLRPATMRDRRQLYRAVERIVGGDSDSEALGLHGLRHGAPLPITLLPCGHGNGLERCGEPPPRRLDRLIAVIGKSQQELQACCYRA</sequence>
<evidence type="ECO:0008006" key="4">
    <source>
        <dbReference type="Google" id="ProtNLM"/>
    </source>
</evidence>
<evidence type="ECO:0000256" key="1">
    <source>
        <dbReference type="SAM" id="MobiDB-lite"/>
    </source>
</evidence>
<organism evidence="2 3">
    <name type="scientific">Aurantimonas manganoxydans (strain ATCC BAA-1229 / DSM 21871 / SI85-9A1)</name>
    <dbReference type="NCBI Taxonomy" id="287752"/>
    <lineage>
        <taxon>Bacteria</taxon>
        <taxon>Pseudomonadati</taxon>
        <taxon>Pseudomonadota</taxon>
        <taxon>Alphaproteobacteria</taxon>
        <taxon>Hyphomicrobiales</taxon>
        <taxon>Aurantimonadaceae</taxon>
        <taxon>Aurantimonas</taxon>
    </lineage>
</organism>
<dbReference type="BioCyc" id="AURANTIMONAS:SI859A1_03149-MONOMER"/>
<comment type="caution">
    <text evidence="2">The sequence shown here is derived from an EMBL/GenBank/DDBJ whole genome shotgun (WGS) entry which is preliminary data.</text>
</comment>
<name>Q1YFN1_AURMS</name>
<accession>Q1YFN1</accession>
<dbReference type="HOGENOM" id="CLU_692261_0_0_5"/>
<dbReference type="AlphaFoldDB" id="Q1YFN1"/>
<evidence type="ECO:0000313" key="3">
    <source>
        <dbReference type="Proteomes" id="UP000000321"/>
    </source>
</evidence>
<feature type="region of interest" description="Disordered" evidence="1">
    <location>
        <begin position="41"/>
        <end position="62"/>
    </location>
</feature>